<evidence type="ECO:0000313" key="1">
    <source>
        <dbReference type="EMBL" id="MSA94750.1"/>
    </source>
</evidence>
<evidence type="ECO:0000313" key="2">
    <source>
        <dbReference type="Proteomes" id="UP000462865"/>
    </source>
</evidence>
<dbReference type="Gene3D" id="3.40.50.620">
    <property type="entry name" value="HUPs"/>
    <property type="match status" value="1"/>
</dbReference>
<dbReference type="RefSeq" id="WP_154270331.1">
    <property type="nucleotide sequence ID" value="NZ_WKZA01000022.1"/>
</dbReference>
<gene>
    <name evidence="1" type="ORF">GKG38_06695</name>
</gene>
<comment type="caution">
    <text evidence="1">The sequence shown here is derived from an EMBL/GenBank/DDBJ whole genome shotgun (WGS) entry which is preliminary data.</text>
</comment>
<dbReference type="Proteomes" id="UP000462865">
    <property type="component" value="Unassembled WGS sequence"/>
</dbReference>
<dbReference type="SUPFAM" id="SSF52402">
    <property type="entry name" value="Adenine nucleotide alpha hydrolases-like"/>
    <property type="match status" value="1"/>
</dbReference>
<sequence length="230" mass="26444">MTYAIASVSWGKDSLAMLHGLIDRGCPLDEVVFFDTGVEFPAIYAERDRTLPLLEQHGIRYTELQPKEPFFYTMFVHPTKSKETGEIYKYGYGWCGGKARWGTSDKTSLIDRLGRQRGGTVQYVGIAADERNRLAKKRHDLISYPLADWGMTEAGCLALCYERGHTWEQDGVRLYDILDRVSCWCCKNKNHRELKAIHDHLPDYWHRLKGLESRLGLMKRKPLDEIAGLS</sequence>
<accession>A0A7K0IB48</accession>
<organism evidence="1 2">
    <name type="scientific">Gordonibacter urolithinfaciens</name>
    <dbReference type="NCBI Taxonomy" id="1335613"/>
    <lineage>
        <taxon>Bacteria</taxon>
        <taxon>Bacillati</taxon>
        <taxon>Actinomycetota</taxon>
        <taxon>Coriobacteriia</taxon>
        <taxon>Eggerthellales</taxon>
        <taxon>Eggerthellaceae</taxon>
        <taxon>Gordonibacter</taxon>
    </lineage>
</organism>
<name>A0A7K0IB48_9ACTN</name>
<dbReference type="AlphaFoldDB" id="A0A7K0IB48"/>
<reference evidence="1 2" key="1">
    <citation type="journal article" date="2019" name="Nat. Med.">
        <title>A library of human gut bacterial isolates paired with longitudinal multiomics data enables mechanistic microbiome research.</title>
        <authorList>
            <person name="Poyet M."/>
            <person name="Groussin M."/>
            <person name="Gibbons S.M."/>
            <person name="Avila-Pacheco J."/>
            <person name="Jiang X."/>
            <person name="Kearney S.M."/>
            <person name="Perrotta A.R."/>
            <person name="Berdy B."/>
            <person name="Zhao S."/>
            <person name="Lieberman T.D."/>
            <person name="Swanson P.K."/>
            <person name="Smith M."/>
            <person name="Roesemann S."/>
            <person name="Alexander J.E."/>
            <person name="Rich S.A."/>
            <person name="Livny J."/>
            <person name="Vlamakis H."/>
            <person name="Clish C."/>
            <person name="Bullock K."/>
            <person name="Deik A."/>
            <person name="Scott J."/>
            <person name="Pierce K.A."/>
            <person name="Xavier R.J."/>
            <person name="Alm E.J."/>
        </authorList>
    </citation>
    <scope>NUCLEOTIDE SEQUENCE [LARGE SCALE GENOMIC DNA]</scope>
    <source>
        <strain evidence="1 2">BIOML-A1</strain>
    </source>
</reference>
<dbReference type="InterPro" id="IPR014729">
    <property type="entry name" value="Rossmann-like_a/b/a_fold"/>
</dbReference>
<proteinExistence type="predicted"/>
<dbReference type="EMBL" id="WKZA01000022">
    <property type="protein sequence ID" value="MSA94750.1"/>
    <property type="molecule type" value="Genomic_DNA"/>
</dbReference>
<protein>
    <submittedName>
        <fullName evidence="1">Phosphoadenosine phosphosulfate reductase family protein</fullName>
    </submittedName>
</protein>